<evidence type="ECO:0000259" key="1">
    <source>
        <dbReference type="Pfam" id="PF20169"/>
    </source>
</evidence>
<sequence length="283" mass="31952">AGLLPISINAIEQAIHINGVAIEANMNAFNWGRRFFAFPEEISNLLAGVGHTEAEPENLKKVIEKRAEYLNQYQNKNLADQYLAIVAKVQKADNLPGKKQDLTNAVARNFFKLLSYKDEYEVARLYTSGDFEKRIAEQFEGDYKLNFHLAPPIFGGKLLPNGRHKKRQYGPWTFKLFKILAGLKGLRGTTFDIFGYSEERKMERLLITQYESLIEDILARLDADNYPYAVELAQIPDSIRGFGPVKLKAIKKAELSKTELLAKFAGVKPETKAGPVKKTEPAE</sequence>
<reference evidence="2" key="1">
    <citation type="journal article" date="2014" name="Front. Microbiol.">
        <title>High frequency of phylogenetically diverse reductive dehalogenase-homologous genes in deep subseafloor sedimentary metagenomes.</title>
        <authorList>
            <person name="Kawai M."/>
            <person name="Futagami T."/>
            <person name="Toyoda A."/>
            <person name="Takaki Y."/>
            <person name="Nishi S."/>
            <person name="Hori S."/>
            <person name="Arai W."/>
            <person name="Tsubouchi T."/>
            <person name="Morono Y."/>
            <person name="Uchiyama I."/>
            <person name="Ito T."/>
            <person name="Fujiyama A."/>
            <person name="Inagaki F."/>
            <person name="Takami H."/>
        </authorList>
    </citation>
    <scope>NUCLEOTIDE SEQUENCE</scope>
    <source>
        <strain evidence="2">Expedition CK06-06</strain>
    </source>
</reference>
<accession>X0TMG9</accession>
<feature type="non-terminal residue" evidence="2">
    <location>
        <position position="1"/>
    </location>
</feature>
<gene>
    <name evidence="2" type="ORF">S01H1_05937</name>
</gene>
<feature type="domain" description="DUF6537" evidence="1">
    <location>
        <begin position="60"/>
        <end position="255"/>
    </location>
</feature>
<evidence type="ECO:0000313" key="2">
    <source>
        <dbReference type="EMBL" id="GAF77295.1"/>
    </source>
</evidence>
<organism evidence="2">
    <name type="scientific">marine sediment metagenome</name>
    <dbReference type="NCBI Taxonomy" id="412755"/>
    <lineage>
        <taxon>unclassified sequences</taxon>
        <taxon>metagenomes</taxon>
        <taxon>ecological metagenomes</taxon>
    </lineage>
</organism>
<comment type="caution">
    <text evidence="2">The sequence shown here is derived from an EMBL/GenBank/DDBJ whole genome shotgun (WGS) entry which is preliminary data.</text>
</comment>
<dbReference type="Pfam" id="PF20169">
    <property type="entry name" value="DUF6537"/>
    <property type="match status" value="1"/>
</dbReference>
<dbReference type="InterPro" id="IPR046667">
    <property type="entry name" value="DUF6537"/>
</dbReference>
<dbReference type="AlphaFoldDB" id="X0TMG9"/>
<protein>
    <recommendedName>
        <fullName evidence="1">DUF6537 domain-containing protein</fullName>
    </recommendedName>
</protein>
<name>X0TMG9_9ZZZZ</name>
<proteinExistence type="predicted"/>
<dbReference type="EMBL" id="BARS01003082">
    <property type="protein sequence ID" value="GAF77295.1"/>
    <property type="molecule type" value="Genomic_DNA"/>
</dbReference>